<evidence type="ECO:0000256" key="4">
    <source>
        <dbReference type="SAM" id="MobiDB-lite"/>
    </source>
</evidence>
<dbReference type="GO" id="GO:0007165">
    <property type="term" value="P:signal transduction"/>
    <property type="evidence" value="ECO:0007669"/>
    <property type="project" value="InterPro"/>
</dbReference>
<dbReference type="InterPro" id="IPR050729">
    <property type="entry name" value="Rho-GAP"/>
</dbReference>
<evidence type="ECO:0000259" key="6">
    <source>
        <dbReference type="PROSITE" id="PS51741"/>
    </source>
</evidence>
<evidence type="ECO:0000256" key="1">
    <source>
        <dbReference type="ARBA" id="ARBA00022468"/>
    </source>
</evidence>
<dbReference type="SMART" id="SM00324">
    <property type="entry name" value="RhoGAP"/>
    <property type="match status" value="1"/>
</dbReference>
<dbReference type="Pfam" id="PF00611">
    <property type="entry name" value="FCH"/>
    <property type="match status" value="1"/>
</dbReference>
<feature type="compositionally biased region" description="Low complexity" evidence="4">
    <location>
        <begin position="414"/>
        <end position="423"/>
    </location>
</feature>
<dbReference type="GO" id="GO:0005938">
    <property type="term" value="C:cell cortex"/>
    <property type="evidence" value="ECO:0007669"/>
    <property type="project" value="UniProtKB-ARBA"/>
</dbReference>
<keyword evidence="8" id="KW-1185">Reference proteome</keyword>
<evidence type="ECO:0000256" key="2">
    <source>
        <dbReference type="PROSITE-ProRule" id="PRU01077"/>
    </source>
</evidence>
<dbReference type="GO" id="GO:0005096">
    <property type="term" value="F:GTPase activator activity"/>
    <property type="evidence" value="ECO:0007669"/>
    <property type="project" value="UniProtKB-KW"/>
</dbReference>
<dbReference type="PROSITE" id="PS51741">
    <property type="entry name" value="F_BAR"/>
    <property type="match status" value="1"/>
</dbReference>
<feature type="region of interest" description="Disordered" evidence="4">
    <location>
        <begin position="338"/>
        <end position="464"/>
    </location>
</feature>
<dbReference type="InterPro" id="IPR001060">
    <property type="entry name" value="FCH_dom"/>
</dbReference>
<evidence type="ECO:0000313" key="8">
    <source>
        <dbReference type="Proteomes" id="UP001280581"/>
    </source>
</evidence>
<dbReference type="InterPro" id="IPR000198">
    <property type="entry name" value="RhoGAP_dom"/>
</dbReference>
<dbReference type="InterPro" id="IPR008936">
    <property type="entry name" value="Rho_GTPase_activation_prot"/>
</dbReference>
<dbReference type="SUPFAM" id="SSF48350">
    <property type="entry name" value="GTPase activation domain, GAP"/>
    <property type="match status" value="1"/>
</dbReference>
<dbReference type="InterPro" id="IPR031160">
    <property type="entry name" value="F_BAR_dom"/>
</dbReference>
<feature type="coiled-coil region" evidence="3">
    <location>
        <begin position="177"/>
        <end position="204"/>
    </location>
</feature>
<organism evidence="7 8">
    <name type="scientific">Pseudopithomyces chartarum</name>
    <dbReference type="NCBI Taxonomy" id="1892770"/>
    <lineage>
        <taxon>Eukaryota</taxon>
        <taxon>Fungi</taxon>
        <taxon>Dikarya</taxon>
        <taxon>Ascomycota</taxon>
        <taxon>Pezizomycotina</taxon>
        <taxon>Dothideomycetes</taxon>
        <taxon>Pleosporomycetidae</taxon>
        <taxon>Pleosporales</taxon>
        <taxon>Massarineae</taxon>
        <taxon>Didymosphaeriaceae</taxon>
        <taxon>Pseudopithomyces</taxon>
    </lineage>
</organism>
<dbReference type="Gene3D" id="1.20.1270.60">
    <property type="entry name" value="Arfaptin homology (AH) domain/BAR domain"/>
    <property type="match status" value="1"/>
</dbReference>
<proteinExistence type="predicted"/>
<sequence length="667" mass="73858">MAAPPSLPPMESTESFNPDFGSSTPLAPDAHKEPDTPVSPVDAAPHEHKQDAPDPQVQQKVHHVLHSDIGVNTLLNRLKASIASARDFASFLKRRGAMEEEHANSLKKLSRSTLDTIRKPDGRHETYQTQFELVMHANERIGDNGTQFGLALHAMHENLLQLANKMDASRKTWKQQGLAAEQKVQDAEKLAEKAKAKYDQFAEDLDRVKTGDTGAGRKFGLKGPKSAAQHEEDLHRKVQAADQDYSAKVQTAQAYRNELLSTTRPQAVTAMVDLIKEIDAALTMEMQKYANQRQHCHTSPSINQLIYQINNEKDFDNYILMHASKVPAVRTDLQYVKHPTQAPAQSQPNPPPVTSGGRRTSTQMPSHPPPSSAFPQPDSTSPPATYQTLPQPSEPVQQSRFPNQPASYHPPPQQQQQQQQQQPHYGASNYSPVAQNPYSQSDYPRGPAGQAAAQQTSGVMHSAASPPTNPVFGVTLDQLFARDGSPVPLVVYQCIQAVDLYGLEVEGIYRIPGTASHIQAMKALFDSDATQVDFRNPEAFQHDVNSVAGLLKQFFRELPDPLLTLEFYTKFIDAARIEDDTMRRDSMHALINALPDPNYATLRALMLHLRRVEQSSEMNRMSAANLGICWAPSIMGPHQGENMADAGLQARVTITILDNVLQIFDED</sequence>
<dbReference type="AlphaFoldDB" id="A0AAN6RN46"/>
<dbReference type="Pfam" id="PF00620">
    <property type="entry name" value="RhoGAP"/>
    <property type="match status" value="1"/>
</dbReference>
<dbReference type="PANTHER" id="PTHR23176:SF136">
    <property type="entry name" value="RHO GTPASE ACTIVATOR (RGD1)"/>
    <property type="match status" value="1"/>
</dbReference>
<feature type="region of interest" description="Disordered" evidence="4">
    <location>
        <begin position="1"/>
        <end position="61"/>
    </location>
</feature>
<evidence type="ECO:0000259" key="5">
    <source>
        <dbReference type="PROSITE" id="PS50238"/>
    </source>
</evidence>
<comment type="caution">
    <text evidence="7">The sequence shown here is derived from an EMBL/GenBank/DDBJ whole genome shotgun (WGS) entry which is preliminary data.</text>
</comment>
<reference evidence="7 8" key="1">
    <citation type="submission" date="2021-02" db="EMBL/GenBank/DDBJ databases">
        <title>Genome assembly of Pseudopithomyces chartarum.</title>
        <authorList>
            <person name="Jauregui R."/>
            <person name="Singh J."/>
            <person name="Voisey C."/>
        </authorList>
    </citation>
    <scope>NUCLEOTIDE SEQUENCE [LARGE SCALE GENOMIC DNA]</scope>
    <source>
        <strain evidence="7 8">AGR01</strain>
    </source>
</reference>
<dbReference type="CDD" id="cd07652">
    <property type="entry name" value="F-BAR_Rgd1"/>
    <property type="match status" value="1"/>
</dbReference>
<feature type="domain" description="F-BAR" evidence="6">
    <location>
        <begin position="59"/>
        <end position="320"/>
    </location>
</feature>
<dbReference type="PROSITE" id="PS50238">
    <property type="entry name" value="RHOGAP"/>
    <property type="match status" value="1"/>
</dbReference>
<keyword evidence="1" id="KW-0343">GTPase activation</keyword>
<dbReference type="InterPro" id="IPR027267">
    <property type="entry name" value="AH/BAR_dom_sf"/>
</dbReference>
<dbReference type="Gene3D" id="1.10.555.10">
    <property type="entry name" value="Rho GTPase activation protein"/>
    <property type="match status" value="1"/>
</dbReference>
<name>A0AAN6RN46_9PLEO</name>
<dbReference type="SMART" id="SM00055">
    <property type="entry name" value="FCH"/>
    <property type="match status" value="1"/>
</dbReference>
<dbReference type="Proteomes" id="UP001280581">
    <property type="component" value="Unassembled WGS sequence"/>
</dbReference>
<evidence type="ECO:0000313" key="7">
    <source>
        <dbReference type="EMBL" id="KAK3216969.1"/>
    </source>
</evidence>
<feature type="compositionally biased region" description="Polar residues" evidence="4">
    <location>
        <begin position="428"/>
        <end position="442"/>
    </location>
</feature>
<protein>
    <submittedName>
        <fullName evidence="7">Uncharacterized protein</fullName>
    </submittedName>
</protein>
<evidence type="ECO:0000256" key="3">
    <source>
        <dbReference type="SAM" id="Coils"/>
    </source>
</evidence>
<dbReference type="PANTHER" id="PTHR23176">
    <property type="entry name" value="RHO/RAC/CDC GTPASE-ACTIVATING PROTEIN"/>
    <property type="match status" value="1"/>
</dbReference>
<feature type="compositionally biased region" description="Polar residues" evidence="4">
    <location>
        <begin position="373"/>
        <end position="406"/>
    </location>
</feature>
<feature type="domain" description="Rho-GAP" evidence="5">
    <location>
        <begin position="474"/>
        <end position="664"/>
    </location>
</feature>
<gene>
    <name evidence="7" type="ORF">GRF29_1g1564677</name>
</gene>
<accession>A0AAN6RN46</accession>
<dbReference type="EMBL" id="WVTA01000001">
    <property type="protein sequence ID" value="KAK3216969.1"/>
    <property type="molecule type" value="Genomic_DNA"/>
</dbReference>
<dbReference type="SUPFAM" id="SSF103657">
    <property type="entry name" value="BAR/IMD domain-like"/>
    <property type="match status" value="1"/>
</dbReference>
<feature type="compositionally biased region" description="Polar residues" evidence="4">
    <location>
        <begin position="12"/>
        <end position="25"/>
    </location>
</feature>
<keyword evidence="2 3" id="KW-0175">Coiled coil</keyword>